<proteinExistence type="predicted"/>
<keyword evidence="2" id="KW-1185">Reference proteome</keyword>
<dbReference type="Proteomes" id="UP000007264">
    <property type="component" value="Unassembled WGS sequence"/>
</dbReference>
<dbReference type="RefSeq" id="XP_005648633.1">
    <property type="nucleotide sequence ID" value="XM_005648576.1"/>
</dbReference>
<protein>
    <submittedName>
        <fullName evidence="1">Uncharacterized protein</fullName>
    </submittedName>
</protein>
<organism evidence="1 2">
    <name type="scientific">Coccomyxa subellipsoidea (strain C-169)</name>
    <name type="common">Green microalga</name>
    <dbReference type="NCBI Taxonomy" id="574566"/>
    <lineage>
        <taxon>Eukaryota</taxon>
        <taxon>Viridiplantae</taxon>
        <taxon>Chlorophyta</taxon>
        <taxon>core chlorophytes</taxon>
        <taxon>Trebouxiophyceae</taxon>
        <taxon>Trebouxiophyceae incertae sedis</taxon>
        <taxon>Coccomyxaceae</taxon>
        <taxon>Coccomyxa</taxon>
        <taxon>Coccomyxa subellipsoidea</taxon>
    </lineage>
</organism>
<evidence type="ECO:0000313" key="2">
    <source>
        <dbReference type="Proteomes" id="UP000007264"/>
    </source>
</evidence>
<dbReference type="AlphaFoldDB" id="I0Z0C0"/>
<gene>
    <name evidence="1" type="ORF">COCSUDRAFT_32969</name>
</gene>
<evidence type="ECO:0000313" key="1">
    <source>
        <dbReference type="EMBL" id="EIE24089.1"/>
    </source>
</evidence>
<dbReference type="EMBL" id="AGSI01000006">
    <property type="protein sequence ID" value="EIE24089.1"/>
    <property type="molecule type" value="Genomic_DNA"/>
</dbReference>
<sequence length="148" mass="16751">MPLKLHNVDTRMSCDKVGPMRQVVLRSARRHCPMDANCMPFNVATIFPCPTHSERNWCSNNISALTTGHAVPHRRVTKLWTESPALLAAAHVLVVSKLLFWCSESMFQSFLLFLFIPRFLRTISCRLKAYASACTTVQFTLSAVQCLH</sequence>
<dbReference type="GeneID" id="17042087"/>
<comment type="caution">
    <text evidence="1">The sequence shown here is derived from an EMBL/GenBank/DDBJ whole genome shotgun (WGS) entry which is preliminary data.</text>
</comment>
<name>I0Z0C0_COCSC</name>
<reference evidence="1 2" key="1">
    <citation type="journal article" date="2012" name="Genome Biol.">
        <title>The genome of the polar eukaryotic microalga coccomyxa subellipsoidea reveals traits of cold adaptation.</title>
        <authorList>
            <person name="Blanc G."/>
            <person name="Agarkova I."/>
            <person name="Grimwood J."/>
            <person name="Kuo A."/>
            <person name="Brueggeman A."/>
            <person name="Dunigan D."/>
            <person name="Gurnon J."/>
            <person name="Ladunga I."/>
            <person name="Lindquist E."/>
            <person name="Lucas S."/>
            <person name="Pangilinan J."/>
            <person name="Proschold T."/>
            <person name="Salamov A."/>
            <person name="Schmutz J."/>
            <person name="Weeks D."/>
            <person name="Yamada T."/>
            <person name="Claverie J.M."/>
            <person name="Grigoriev I."/>
            <person name="Van Etten J."/>
            <person name="Lomsadze A."/>
            <person name="Borodovsky M."/>
        </authorList>
    </citation>
    <scope>NUCLEOTIDE SEQUENCE [LARGE SCALE GENOMIC DNA]</scope>
    <source>
        <strain evidence="1 2">C-169</strain>
    </source>
</reference>
<dbReference type="KEGG" id="csl:COCSUDRAFT_32969"/>
<accession>I0Z0C0</accession>